<dbReference type="Proteomes" id="UP001617351">
    <property type="component" value="Unassembled WGS sequence"/>
</dbReference>
<dbReference type="SUPFAM" id="SSF56281">
    <property type="entry name" value="Metallo-hydrolase/oxidoreductase"/>
    <property type="match status" value="1"/>
</dbReference>
<organism evidence="2 3">
    <name type="scientific">Streptomyces toxytricini</name>
    <name type="common">Actinomyces toxytricini</name>
    <dbReference type="NCBI Taxonomy" id="67369"/>
    <lineage>
        <taxon>Bacteria</taxon>
        <taxon>Bacillati</taxon>
        <taxon>Actinomycetota</taxon>
        <taxon>Actinomycetes</taxon>
        <taxon>Kitasatosporales</taxon>
        <taxon>Streptomycetaceae</taxon>
        <taxon>Streptomyces</taxon>
    </lineage>
</organism>
<evidence type="ECO:0000313" key="2">
    <source>
        <dbReference type="EMBL" id="MFJ2825634.1"/>
    </source>
</evidence>
<keyword evidence="3" id="KW-1185">Reference proteome</keyword>
<evidence type="ECO:0000259" key="1">
    <source>
        <dbReference type="SMART" id="SM00849"/>
    </source>
</evidence>
<dbReference type="RefSeq" id="WP_402387203.1">
    <property type="nucleotide sequence ID" value="NZ_JBIUYY010000019.1"/>
</dbReference>
<dbReference type="InterPro" id="IPR001279">
    <property type="entry name" value="Metallo-B-lactamas"/>
</dbReference>
<proteinExistence type="predicted"/>
<comment type="caution">
    <text evidence="2">The sequence shown here is derived from an EMBL/GenBank/DDBJ whole genome shotgun (WGS) entry which is preliminary data.</text>
</comment>
<dbReference type="InterPro" id="IPR036866">
    <property type="entry name" value="RibonucZ/Hydroxyglut_hydro"/>
</dbReference>
<dbReference type="EMBL" id="JBIUYY010000019">
    <property type="protein sequence ID" value="MFJ2825634.1"/>
    <property type="molecule type" value="Genomic_DNA"/>
</dbReference>
<sequence length="492" mass="53652">MQLGFLGHNGFSVGDQGAPVLIDAILLSRYGEEYTSSPVEIYPPRDIALDRMPVPSAVVISHEHSDHYHLPSLDKIDRDVPIVVGPLMIDRAVKAVEALGFTVHRLGFGETRRYGSVLITLFPAGADTVLWESRVSQVYVRDAEDPEIGGIYLGIDALISDEFVAQVEEGSLPRPAAVAVSNNAQITPPGVFGSLDNLRSADMAEHHGRRAAFAGLEILQGIIAGTIEQTSVFRGSHFLICGGGFLKDYEQMGPFPFSEQKELADHASELSRWVDVCGPEPGDILEVGPEGISRTGLLTWLGTDRQRFAELRARRDAFLGSGEVIPLRRIIATQSAQEEDNALRDIEKELAYLARAILLSPLGQDLIEATRAADQDLRPLVLKLLRSHREDVSLAFDLGRGAFLPVEDLPLAETLEAYPYGIVVHASDFAAVLRGSLQIWDVVGIAMHSWYANDTFGSPVALLFDALGEQARPDISCKVYDLQLDAIAKGIE</sequence>
<feature type="domain" description="Metallo-beta-lactamase" evidence="1">
    <location>
        <begin position="7"/>
        <end position="195"/>
    </location>
</feature>
<evidence type="ECO:0000313" key="3">
    <source>
        <dbReference type="Proteomes" id="UP001617351"/>
    </source>
</evidence>
<reference evidence="2 3" key="1">
    <citation type="submission" date="2024-10" db="EMBL/GenBank/DDBJ databases">
        <title>The Natural Products Discovery Center: Release of the First 8490 Sequenced Strains for Exploring Actinobacteria Biosynthetic Diversity.</title>
        <authorList>
            <person name="Kalkreuter E."/>
            <person name="Kautsar S.A."/>
            <person name="Yang D."/>
            <person name="Bader C.D."/>
            <person name="Teijaro C.N."/>
            <person name="Fluegel L."/>
            <person name="Davis C.M."/>
            <person name="Simpson J.R."/>
            <person name="Lauterbach L."/>
            <person name="Steele A.D."/>
            <person name="Gui C."/>
            <person name="Meng S."/>
            <person name="Li G."/>
            <person name="Viehrig K."/>
            <person name="Ye F."/>
            <person name="Su P."/>
            <person name="Kiefer A.F."/>
            <person name="Nichols A."/>
            <person name="Cepeda A.J."/>
            <person name="Yan W."/>
            <person name="Fan B."/>
            <person name="Jiang Y."/>
            <person name="Adhikari A."/>
            <person name="Zheng C.-J."/>
            <person name="Schuster L."/>
            <person name="Cowan T.M."/>
            <person name="Smanski M.J."/>
            <person name="Chevrette M.G."/>
            <person name="De Carvalho L.P.S."/>
            <person name="Shen B."/>
        </authorList>
    </citation>
    <scope>NUCLEOTIDE SEQUENCE [LARGE SCALE GENOMIC DNA]</scope>
    <source>
        <strain evidence="2 3">NPDC087220</strain>
    </source>
</reference>
<name>A0ABW8EQU0_STRT5</name>
<protein>
    <submittedName>
        <fullName evidence="2">MBL fold metallo-hydrolase</fullName>
    </submittedName>
</protein>
<dbReference type="Pfam" id="PF12706">
    <property type="entry name" value="Lactamase_B_2"/>
    <property type="match status" value="1"/>
</dbReference>
<gene>
    <name evidence="2" type="ORF">ACIO7M_31650</name>
</gene>
<accession>A0ABW8EQU0</accession>
<dbReference type="Gene3D" id="3.60.15.10">
    <property type="entry name" value="Ribonuclease Z/Hydroxyacylglutathione hydrolase-like"/>
    <property type="match status" value="1"/>
</dbReference>
<dbReference type="SMART" id="SM00849">
    <property type="entry name" value="Lactamase_B"/>
    <property type="match status" value="1"/>
</dbReference>